<organism evidence="2 3">
    <name type="scientific">Solidesulfovibrio fructosivorans JJ]</name>
    <dbReference type="NCBI Taxonomy" id="596151"/>
    <lineage>
        <taxon>Bacteria</taxon>
        <taxon>Pseudomonadati</taxon>
        <taxon>Thermodesulfobacteriota</taxon>
        <taxon>Desulfovibrionia</taxon>
        <taxon>Desulfovibrionales</taxon>
        <taxon>Desulfovibrionaceae</taxon>
        <taxon>Solidesulfovibrio</taxon>
    </lineage>
</organism>
<dbReference type="SUPFAM" id="SSF47413">
    <property type="entry name" value="lambda repressor-like DNA-binding domains"/>
    <property type="match status" value="1"/>
</dbReference>
<name>E1JQY6_SOLFR</name>
<dbReference type="GO" id="GO:0003677">
    <property type="term" value="F:DNA binding"/>
    <property type="evidence" value="ECO:0007669"/>
    <property type="project" value="InterPro"/>
</dbReference>
<dbReference type="AlphaFoldDB" id="E1JQY6"/>
<protein>
    <submittedName>
        <fullName evidence="2">Uncharacterized protein</fullName>
    </submittedName>
</protein>
<gene>
    <name evidence="2" type="ORF">DesfrDRAFT_0035</name>
</gene>
<dbReference type="OrthoDB" id="5460283at2"/>
<comment type="caution">
    <text evidence="2">The sequence shown here is derived from an EMBL/GenBank/DDBJ whole genome shotgun (WGS) entry which is preliminary data.</text>
</comment>
<evidence type="ECO:0000313" key="3">
    <source>
        <dbReference type="Proteomes" id="UP000006250"/>
    </source>
</evidence>
<proteinExistence type="predicted"/>
<sequence length="91" mass="10206">MNGLSEKVRNNNKARQVRLRIFLLENGIESRELARKRGLSPGAMGDVLSGRRPKREHIEWLIAQGIPGDLLPEPAVPQKRGPKPRTDHPAL</sequence>
<dbReference type="InterPro" id="IPR010982">
    <property type="entry name" value="Lambda_DNA-bd_dom_sf"/>
</dbReference>
<dbReference type="STRING" id="596151.DesfrDRAFT_0035"/>
<evidence type="ECO:0000256" key="1">
    <source>
        <dbReference type="SAM" id="MobiDB-lite"/>
    </source>
</evidence>
<evidence type="ECO:0000313" key="2">
    <source>
        <dbReference type="EMBL" id="EFL52987.1"/>
    </source>
</evidence>
<reference evidence="2 3" key="1">
    <citation type="submission" date="2010-08" db="EMBL/GenBank/DDBJ databases">
        <title>The draft genome of Desulfovibrio fructosovorans JJ.</title>
        <authorList>
            <consortium name="US DOE Joint Genome Institute (JGI-PGF)"/>
            <person name="Lucas S."/>
            <person name="Copeland A."/>
            <person name="Lapidus A."/>
            <person name="Cheng J.-F."/>
            <person name="Bruce D."/>
            <person name="Goodwin L."/>
            <person name="Pitluck S."/>
            <person name="Land M.L."/>
            <person name="Hauser L."/>
            <person name="Chang Y.-J."/>
            <person name="Jeffries C."/>
            <person name="Wall J.D."/>
            <person name="Stahl D.A."/>
            <person name="Arkin A.P."/>
            <person name="Dehal P."/>
            <person name="Stolyar S.M."/>
            <person name="Hazen T.C."/>
            <person name="Woyke T.J."/>
        </authorList>
    </citation>
    <scope>NUCLEOTIDE SEQUENCE [LARGE SCALE GENOMIC DNA]</scope>
    <source>
        <strain evidence="2 3">JJ</strain>
    </source>
</reference>
<accession>E1JQY6</accession>
<keyword evidence="3" id="KW-1185">Reference proteome</keyword>
<dbReference type="EMBL" id="AECZ01000001">
    <property type="protein sequence ID" value="EFL52987.1"/>
    <property type="molecule type" value="Genomic_DNA"/>
</dbReference>
<feature type="region of interest" description="Disordered" evidence="1">
    <location>
        <begin position="70"/>
        <end position="91"/>
    </location>
</feature>
<dbReference type="Proteomes" id="UP000006250">
    <property type="component" value="Unassembled WGS sequence"/>
</dbReference>